<protein>
    <submittedName>
        <fullName evidence="3">ADP-ribose pyrophosphatase</fullName>
    </submittedName>
</protein>
<organism evidence="3 4">
    <name type="scientific">Phormidesmis priestleyi Ana</name>
    <dbReference type="NCBI Taxonomy" id="1666911"/>
    <lineage>
        <taxon>Bacteria</taxon>
        <taxon>Bacillati</taxon>
        <taxon>Cyanobacteriota</taxon>
        <taxon>Cyanophyceae</taxon>
        <taxon>Leptolyngbyales</taxon>
        <taxon>Leptolyngbyaceae</taxon>
        <taxon>Phormidesmis</taxon>
    </lineage>
</organism>
<evidence type="ECO:0000313" key="3">
    <source>
        <dbReference type="EMBL" id="KPQ35532.1"/>
    </source>
</evidence>
<evidence type="ECO:0000259" key="2">
    <source>
        <dbReference type="PROSITE" id="PS51462"/>
    </source>
</evidence>
<comment type="caution">
    <text evidence="3">The sequence shown here is derived from an EMBL/GenBank/DDBJ whole genome shotgun (WGS) entry which is preliminary data.</text>
</comment>
<dbReference type="Pfam" id="PF00293">
    <property type="entry name" value="NUDIX"/>
    <property type="match status" value="1"/>
</dbReference>
<dbReference type="GO" id="GO:0016787">
    <property type="term" value="F:hydrolase activity"/>
    <property type="evidence" value="ECO:0007669"/>
    <property type="project" value="UniProtKB-KW"/>
</dbReference>
<dbReference type="AlphaFoldDB" id="A0A0P7YWW3"/>
<keyword evidence="1" id="KW-0378">Hydrolase</keyword>
<dbReference type="Proteomes" id="UP000050465">
    <property type="component" value="Unassembled WGS sequence"/>
</dbReference>
<proteinExistence type="predicted"/>
<dbReference type="InterPro" id="IPR015797">
    <property type="entry name" value="NUDIX_hydrolase-like_dom_sf"/>
</dbReference>
<dbReference type="EMBL" id="LJZR01000011">
    <property type="protein sequence ID" value="KPQ35532.1"/>
    <property type="molecule type" value="Genomic_DNA"/>
</dbReference>
<dbReference type="SUPFAM" id="SSF55811">
    <property type="entry name" value="Nudix"/>
    <property type="match status" value="1"/>
</dbReference>
<dbReference type="InterPro" id="IPR000086">
    <property type="entry name" value="NUDIX_hydrolase_dom"/>
</dbReference>
<dbReference type="Gene3D" id="3.90.79.10">
    <property type="entry name" value="Nucleoside Triphosphate Pyrophosphohydrolase"/>
    <property type="match status" value="1"/>
</dbReference>
<name>A0A0P7YWW3_9CYAN</name>
<gene>
    <name evidence="3" type="ORF">HLUCCA11_09790</name>
</gene>
<feature type="domain" description="Nudix hydrolase" evidence="2">
    <location>
        <begin position="4"/>
        <end position="130"/>
    </location>
</feature>
<sequence>MNMPLIEVTAAILHQDGQFLLQLRDDFPHIVYPGVWGFFGGHIEAKEEPQIGMKRELLEEIGYAPPELRLLGERADNKVRRYFYYSELAVSIDELQLNEGQDMALCSVAEIQAGEKYSDKLGEVRSLGKPHQQALLSFINSGLR</sequence>
<evidence type="ECO:0000256" key="1">
    <source>
        <dbReference type="ARBA" id="ARBA00022801"/>
    </source>
</evidence>
<dbReference type="PROSITE" id="PS00893">
    <property type="entry name" value="NUDIX_BOX"/>
    <property type="match status" value="1"/>
</dbReference>
<reference evidence="3 4" key="1">
    <citation type="submission" date="2015-09" db="EMBL/GenBank/DDBJ databases">
        <title>Identification and resolution of microdiversity through metagenomic sequencing of parallel consortia.</title>
        <authorList>
            <person name="Nelson W.C."/>
            <person name="Romine M.F."/>
            <person name="Lindemann S.R."/>
        </authorList>
    </citation>
    <scope>NUCLEOTIDE SEQUENCE [LARGE SCALE GENOMIC DNA]</scope>
    <source>
        <strain evidence="3">Ana</strain>
    </source>
</reference>
<dbReference type="CDD" id="cd18882">
    <property type="entry name" value="NUDIX_Hydrolase"/>
    <property type="match status" value="1"/>
</dbReference>
<evidence type="ECO:0000313" key="4">
    <source>
        <dbReference type="Proteomes" id="UP000050465"/>
    </source>
</evidence>
<accession>A0A0P7YWW3</accession>
<dbReference type="STRING" id="1666911.HLUCCA11_09790"/>
<dbReference type="InterPro" id="IPR020084">
    <property type="entry name" value="NUDIX_hydrolase_CS"/>
</dbReference>
<dbReference type="PROSITE" id="PS51462">
    <property type="entry name" value="NUDIX"/>
    <property type="match status" value="1"/>
</dbReference>